<dbReference type="NCBIfam" id="TIGR02022">
    <property type="entry name" value="hutF"/>
    <property type="match status" value="1"/>
</dbReference>
<dbReference type="RefSeq" id="WP_213353198.1">
    <property type="nucleotide sequence ID" value="NZ_JAHBGB010000033.1"/>
</dbReference>
<dbReference type="SUPFAM" id="SSF51338">
    <property type="entry name" value="Composite domain of metallo-dependent hydrolases"/>
    <property type="match status" value="1"/>
</dbReference>
<comment type="caution">
    <text evidence="7">The sequence shown here is derived from an EMBL/GenBank/DDBJ whole genome shotgun (WGS) entry which is preliminary data.</text>
</comment>
<organism evidence="7 8">
    <name type="scientific">Ancylobacter oerskovii</name>
    <dbReference type="NCBI Taxonomy" id="459519"/>
    <lineage>
        <taxon>Bacteria</taxon>
        <taxon>Pseudomonadati</taxon>
        <taxon>Pseudomonadota</taxon>
        <taxon>Alphaproteobacteria</taxon>
        <taxon>Hyphomicrobiales</taxon>
        <taxon>Xanthobacteraceae</taxon>
        <taxon>Ancylobacter</taxon>
    </lineage>
</organism>
<dbReference type="Pfam" id="PF01979">
    <property type="entry name" value="Amidohydro_1"/>
    <property type="match status" value="1"/>
</dbReference>
<dbReference type="SUPFAM" id="SSF51556">
    <property type="entry name" value="Metallo-dependent hydrolases"/>
    <property type="match status" value="1"/>
</dbReference>
<evidence type="ECO:0000259" key="6">
    <source>
        <dbReference type="Pfam" id="PF22429"/>
    </source>
</evidence>
<dbReference type="EMBL" id="JBHUHD010000001">
    <property type="protein sequence ID" value="MFD2140132.1"/>
    <property type="molecule type" value="Genomic_DNA"/>
</dbReference>
<dbReference type="Pfam" id="PF22429">
    <property type="entry name" value="HutF_N"/>
    <property type="match status" value="1"/>
</dbReference>
<keyword evidence="3 7" id="KW-0378">Hydrolase</keyword>
<dbReference type="InterPro" id="IPR006680">
    <property type="entry name" value="Amidohydro-rel"/>
</dbReference>
<dbReference type="Gene3D" id="2.30.40.10">
    <property type="entry name" value="Urease, subunit C, domain 1"/>
    <property type="match status" value="1"/>
</dbReference>
<accession>A0ABW4YVE9</accession>
<feature type="domain" description="Formimidoylglutamate deiminase N-terminal" evidence="6">
    <location>
        <begin position="1"/>
        <end position="45"/>
    </location>
</feature>
<keyword evidence="2" id="KW-0479">Metal-binding</keyword>
<evidence type="ECO:0000313" key="7">
    <source>
        <dbReference type="EMBL" id="MFD2140132.1"/>
    </source>
</evidence>
<dbReference type="InterPro" id="IPR010252">
    <property type="entry name" value="HutF"/>
</dbReference>
<dbReference type="NCBIfam" id="NF006681">
    <property type="entry name" value="PRK09229.1-2"/>
    <property type="match status" value="1"/>
</dbReference>
<evidence type="ECO:0000256" key="1">
    <source>
        <dbReference type="ARBA" id="ARBA00001947"/>
    </source>
</evidence>
<dbReference type="GO" id="GO:0050416">
    <property type="term" value="F:formimidoylglutamate deiminase activity"/>
    <property type="evidence" value="ECO:0007669"/>
    <property type="project" value="UniProtKB-EC"/>
</dbReference>
<dbReference type="InterPro" id="IPR032466">
    <property type="entry name" value="Metal_Hydrolase"/>
</dbReference>
<dbReference type="Gene3D" id="3.20.20.140">
    <property type="entry name" value="Metal-dependent hydrolases"/>
    <property type="match status" value="1"/>
</dbReference>
<comment type="cofactor">
    <cofactor evidence="1">
        <name>Zn(2+)</name>
        <dbReference type="ChEBI" id="CHEBI:29105"/>
    </cofactor>
</comment>
<gene>
    <name evidence="7" type="ORF">ACFSNC_06965</name>
</gene>
<dbReference type="InterPro" id="IPR055156">
    <property type="entry name" value="HutF-like_N"/>
</dbReference>
<evidence type="ECO:0000256" key="3">
    <source>
        <dbReference type="ARBA" id="ARBA00022801"/>
    </source>
</evidence>
<dbReference type="NCBIfam" id="NF006683">
    <property type="entry name" value="PRK09229.1-4"/>
    <property type="match status" value="1"/>
</dbReference>
<feature type="domain" description="Amidohydrolase-related" evidence="5">
    <location>
        <begin position="46"/>
        <end position="422"/>
    </location>
</feature>
<protein>
    <submittedName>
        <fullName evidence="7">Formimidoylglutamate deiminase</fullName>
        <ecNumber evidence="7">3.5.3.13</ecNumber>
    </submittedName>
</protein>
<dbReference type="PANTHER" id="PTHR11271:SF48">
    <property type="entry name" value="AMIDOHYDROLASE-RELATED DOMAIN-CONTAINING PROTEIN"/>
    <property type="match status" value="1"/>
</dbReference>
<reference evidence="8" key="1">
    <citation type="journal article" date="2019" name="Int. J. Syst. Evol. Microbiol.">
        <title>The Global Catalogue of Microorganisms (GCM) 10K type strain sequencing project: providing services to taxonomists for standard genome sequencing and annotation.</title>
        <authorList>
            <consortium name="The Broad Institute Genomics Platform"/>
            <consortium name="The Broad Institute Genome Sequencing Center for Infectious Disease"/>
            <person name="Wu L."/>
            <person name="Ma J."/>
        </authorList>
    </citation>
    <scope>NUCLEOTIDE SEQUENCE [LARGE SCALE GENOMIC DNA]</scope>
    <source>
        <strain evidence="8">CCM 7435</strain>
    </source>
</reference>
<dbReference type="InterPro" id="IPR051607">
    <property type="entry name" value="Metallo-dep_hydrolases"/>
</dbReference>
<dbReference type="InterPro" id="IPR011059">
    <property type="entry name" value="Metal-dep_hydrolase_composite"/>
</dbReference>
<dbReference type="PANTHER" id="PTHR11271">
    <property type="entry name" value="GUANINE DEAMINASE"/>
    <property type="match status" value="1"/>
</dbReference>
<evidence type="ECO:0000259" key="5">
    <source>
        <dbReference type="Pfam" id="PF01979"/>
    </source>
</evidence>
<proteinExistence type="predicted"/>
<keyword evidence="8" id="KW-1185">Reference proteome</keyword>
<keyword evidence="4" id="KW-0862">Zinc</keyword>
<dbReference type="NCBIfam" id="NF006684">
    <property type="entry name" value="PRK09229.1-5"/>
    <property type="match status" value="1"/>
</dbReference>
<evidence type="ECO:0000256" key="4">
    <source>
        <dbReference type="ARBA" id="ARBA00022833"/>
    </source>
</evidence>
<dbReference type="EC" id="3.5.3.13" evidence="7"/>
<evidence type="ECO:0000256" key="2">
    <source>
        <dbReference type="ARBA" id="ARBA00022723"/>
    </source>
</evidence>
<dbReference type="Proteomes" id="UP001597299">
    <property type="component" value="Unassembled WGS sequence"/>
</dbReference>
<evidence type="ECO:0000313" key="8">
    <source>
        <dbReference type="Proteomes" id="UP001597299"/>
    </source>
</evidence>
<sequence>MTVLWCANVLLPGGWERNVRLTLAGGRIAGIAVGEAPQAGDERHAVVVPGLPNLHSHAFQRAMAGLTEVRGPAGDSFWTWREQMYRAVDRLDPEDVEAIAALAYVEMLEAGFTRVGEFHYLHHGLDGHAYDDIGELSARIAAAASSTGIALTLLPVFYAHGGFGGAAPGHGQRRFINDVDGFARLMQSAGRAIRDLPDAVLGLAPHSLRAATAPEIAAILPLTGGPVHIHVAEQVKEVEDCLAFAGARPVDYLYDHAPVDERWCLIHATHMTEAETARLAGSGAVAGLCPITEANLGDGIFPGRRFAELGGRYGVGSDSNVRIDAAEELRLLEYSQRLGGRARNVMALEAGVSTGRRLFDAALAGGAQALGAEAGIAVGRPADLVGLDAGTPSLHGKSGDALIDGWVFAGGRAPVEAVWRGGEKLVEAGRHRARAAVERGYRRVLDKLAG</sequence>
<name>A0ABW4YVE9_9HYPH</name>